<dbReference type="Proteomes" id="UP001524586">
    <property type="component" value="Unassembled WGS sequence"/>
</dbReference>
<feature type="chain" id="PRO_5046860948" evidence="1">
    <location>
        <begin position="25"/>
        <end position="128"/>
    </location>
</feature>
<dbReference type="RefSeq" id="WP_256616293.1">
    <property type="nucleotide sequence ID" value="NZ_JANIBK010000104.1"/>
</dbReference>
<keyword evidence="1" id="KW-0732">Signal</keyword>
<comment type="caution">
    <text evidence="2">The sequence shown here is derived from an EMBL/GenBank/DDBJ whole genome shotgun (WGS) entry which is preliminary data.</text>
</comment>
<dbReference type="EMBL" id="JANIBK010000104">
    <property type="protein sequence ID" value="MCQ8129865.1"/>
    <property type="molecule type" value="Genomic_DNA"/>
</dbReference>
<protein>
    <submittedName>
        <fullName evidence="2">Exosortase system-associated protein, TIGR04073 family</fullName>
    </submittedName>
</protein>
<dbReference type="PROSITE" id="PS51257">
    <property type="entry name" value="PROKAR_LIPOPROTEIN"/>
    <property type="match status" value="1"/>
</dbReference>
<dbReference type="NCBIfam" id="TIGR04073">
    <property type="entry name" value="exo_TIGR04073"/>
    <property type="match status" value="1"/>
</dbReference>
<dbReference type="InterPro" id="IPR023824">
    <property type="entry name" value="CHP04073_exosortase-affil"/>
</dbReference>
<organism evidence="2 3">
    <name type="scientific">Methylomonas rivi</name>
    <dbReference type="NCBI Taxonomy" id="2952226"/>
    <lineage>
        <taxon>Bacteria</taxon>
        <taxon>Pseudomonadati</taxon>
        <taxon>Pseudomonadota</taxon>
        <taxon>Gammaproteobacteria</taxon>
        <taxon>Methylococcales</taxon>
        <taxon>Methylococcaceae</taxon>
        <taxon>Methylomonas</taxon>
    </lineage>
</organism>
<evidence type="ECO:0000313" key="2">
    <source>
        <dbReference type="EMBL" id="MCQ8129865.1"/>
    </source>
</evidence>
<reference evidence="2 3" key="1">
    <citation type="submission" date="2022-07" db="EMBL/GenBank/DDBJ databases">
        <title>Methylomonas rivi sp. nov., Methylomonas rosea sp. nov., Methylomonas aureus sp. nov. and Methylomonas subterranea sp. nov., four novel methanotrophs isolated from a freshwater creek and the deep terrestrial subsurface.</title>
        <authorList>
            <person name="Abin C."/>
            <person name="Sankaranarayanan K."/>
            <person name="Garner C."/>
            <person name="Sindelar R."/>
            <person name="Kotary K."/>
            <person name="Garner R."/>
            <person name="Barclay S."/>
            <person name="Lawson P."/>
            <person name="Krumholz L."/>
        </authorList>
    </citation>
    <scope>NUCLEOTIDE SEQUENCE [LARGE SCALE GENOMIC DNA]</scope>
    <source>
        <strain evidence="2 3">WSC-6</strain>
    </source>
</reference>
<proteinExistence type="predicted"/>
<gene>
    <name evidence="2" type="ORF">NP596_15500</name>
</gene>
<evidence type="ECO:0000313" key="3">
    <source>
        <dbReference type="Proteomes" id="UP001524586"/>
    </source>
</evidence>
<sequence>MKYKTHGLACIMLIGCFTALPARAEPADASYGEIFGRKLLSGLANITTGVAEIPKNIIIVNNQSNFAYGFVGGTFKGLLHMAGRMGVGVIDLVSSPIPTYPIVYPNYVWDDFYAETTYGPAMVGEPTR</sequence>
<name>A0ABT1U7T4_9GAMM</name>
<accession>A0ABT1U7T4</accession>
<keyword evidence="3" id="KW-1185">Reference proteome</keyword>
<feature type="signal peptide" evidence="1">
    <location>
        <begin position="1"/>
        <end position="24"/>
    </location>
</feature>
<evidence type="ECO:0000256" key="1">
    <source>
        <dbReference type="SAM" id="SignalP"/>
    </source>
</evidence>